<dbReference type="AlphaFoldDB" id="A0A7G9LA75"/>
<sequence>MKTLLILISFIFITNSNIVHQDTILRIDENGNIIGLPKEFGITKFDLSKKYLRIKDKEIVLPSCMNYYFDIHEKPKLKLSASWYHSKDIMPYYLNFDISQKNKDFGYTILIDLETLEIIDIEVSINQGNSTYNHEIKLDEYCLNEYKNGIKTLK</sequence>
<proteinExistence type="predicted"/>
<dbReference type="KEGG" id="ppec:H9W90_15260"/>
<evidence type="ECO:0000313" key="2">
    <source>
        <dbReference type="Proteomes" id="UP000515808"/>
    </source>
</evidence>
<dbReference type="EMBL" id="CP060695">
    <property type="protein sequence ID" value="QNM85524.1"/>
    <property type="molecule type" value="Genomic_DNA"/>
</dbReference>
<organism evidence="1 2">
    <name type="scientific">Polaribacter pectinis</name>
    <dbReference type="NCBI Taxonomy" id="2738844"/>
    <lineage>
        <taxon>Bacteria</taxon>
        <taxon>Pseudomonadati</taxon>
        <taxon>Bacteroidota</taxon>
        <taxon>Flavobacteriia</taxon>
        <taxon>Flavobacteriales</taxon>
        <taxon>Flavobacteriaceae</taxon>
    </lineage>
</organism>
<protein>
    <submittedName>
        <fullName evidence="1">Uncharacterized protein</fullName>
    </submittedName>
</protein>
<dbReference type="RefSeq" id="WP_187482432.1">
    <property type="nucleotide sequence ID" value="NZ_CP060695.1"/>
</dbReference>
<dbReference type="Proteomes" id="UP000515808">
    <property type="component" value="Chromosome"/>
</dbReference>
<gene>
    <name evidence="1" type="ORF">H9W90_15260</name>
</gene>
<name>A0A7G9LA75_9FLAO</name>
<accession>A0A7G9LA75</accession>
<keyword evidence="2" id="KW-1185">Reference proteome</keyword>
<reference evidence="1 2" key="1">
    <citation type="submission" date="2020-08" db="EMBL/GenBank/DDBJ databases">
        <title>Polaribacter sp. L12M9 isolated from gut of the Korean scallop.</title>
        <authorList>
            <person name="Jeong Y.S."/>
        </authorList>
    </citation>
    <scope>NUCLEOTIDE SEQUENCE [LARGE SCALE GENOMIC DNA]</scope>
    <source>
        <strain evidence="1 2">L12M9</strain>
    </source>
</reference>
<evidence type="ECO:0000313" key="1">
    <source>
        <dbReference type="EMBL" id="QNM85524.1"/>
    </source>
</evidence>